<dbReference type="InterPro" id="IPR016181">
    <property type="entry name" value="Acyl_CoA_acyltransferase"/>
</dbReference>
<dbReference type="PANTHER" id="PTHR43800:SF1">
    <property type="entry name" value="PEPTIDYL-LYSINE N-ACETYLTRANSFERASE YJAB"/>
    <property type="match status" value="1"/>
</dbReference>
<keyword evidence="1 4" id="KW-0808">Transferase</keyword>
<dbReference type="SUPFAM" id="SSF55729">
    <property type="entry name" value="Acyl-CoA N-acyltransferases (Nat)"/>
    <property type="match status" value="1"/>
</dbReference>
<evidence type="ECO:0000256" key="2">
    <source>
        <dbReference type="ARBA" id="ARBA00023315"/>
    </source>
</evidence>
<evidence type="ECO:0000259" key="3">
    <source>
        <dbReference type="PROSITE" id="PS51186"/>
    </source>
</evidence>
<sequence>MSPFSYTCYMIRPYHPDDLEPLCLVFRQNTPLYFADHEETDLIDYLNRRENPQFVYVDKGRVLGTAGYYIRANETWGGLAWVFVAPDCQQQGVGRQLVAHCLAEIRRYPAMARIDVRTSQHADVFFAKFGFVQVDFKPDFWAPGIHLCHMELPAERIAGH</sequence>
<name>A0A7J5TV71_9BACT</name>
<dbReference type="AlphaFoldDB" id="A0A7J5TV71"/>
<dbReference type="CDD" id="cd04301">
    <property type="entry name" value="NAT_SF"/>
    <property type="match status" value="1"/>
</dbReference>
<evidence type="ECO:0000313" key="5">
    <source>
        <dbReference type="Proteomes" id="UP000488299"/>
    </source>
</evidence>
<organism evidence="4 5">
    <name type="scientific">Rudanella paleaurantiibacter</name>
    <dbReference type="NCBI Taxonomy" id="2614655"/>
    <lineage>
        <taxon>Bacteria</taxon>
        <taxon>Pseudomonadati</taxon>
        <taxon>Bacteroidota</taxon>
        <taxon>Cytophagia</taxon>
        <taxon>Cytophagales</taxon>
        <taxon>Cytophagaceae</taxon>
        <taxon>Rudanella</taxon>
    </lineage>
</organism>
<proteinExistence type="predicted"/>
<dbReference type="PANTHER" id="PTHR43800">
    <property type="entry name" value="PEPTIDYL-LYSINE N-ACETYLTRANSFERASE YJAB"/>
    <property type="match status" value="1"/>
</dbReference>
<dbReference type="Gene3D" id="3.40.630.30">
    <property type="match status" value="1"/>
</dbReference>
<dbReference type="Pfam" id="PF13673">
    <property type="entry name" value="Acetyltransf_10"/>
    <property type="match status" value="1"/>
</dbReference>
<dbReference type="GO" id="GO:0016747">
    <property type="term" value="F:acyltransferase activity, transferring groups other than amino-acyl groups"/>
    <property type="evidence" value="ECO:0007669"/>
    <property type="project" value="InterPro"/>
</dbReference>
<evidence type="ECO:0000256" key="1">
    <source>
        <dbReference type="ARBA" id="ARBA00022679"/>
    </source>
</evidence>
<accession>A0A7J5TV71</accession>
<feature type="domain" description="N-acetyltransferase" evidence="3">
    <location>
        <begin position="9"/>
        <end position="155"/>
    </location>
</feature>
<reference evidence="4 5" key="1">
    <citation type="submission" date="2019-10" db="EMBL/GenBank/DDBJ databases">
        <title>Rudanella paleaurantiibacter sp. nov., isolated from sludge.</title>
        <authorList>
            <person name="Xu S.Q."/>
        </authorList>
    </citation>
    <scope>NUCLEOTIDE SEQUENCE [LARGE SCALE GENOMIC DNA]</scope>
    <source>
        <strain evidence="4 5">HX-22-17</strain>
    </source>
</reference>
<keyword evidence="2" id="KW-0012">Acyltransferase</keyword>
<dbReference type="PROSITE" id="PS51186">
    <property type="entry name" value="GNAT"/>
    <property type="match status" value="1"/>
</dbReference>
<dbReference type="Proteomes" id="UP000488299">
    <property type="component" value="Unassembled WGS sequence"/>
</dbReference>
<dbReference type="InterPro" id="IPR000182">
    <property type="entry name" value="GNAT_dom"/>
</dbReference>
<gene>
    <name evidence="4" type="ORF">F5984_20100</name>
</gene>
<dbReference type="EMBL" id="WELI01000009">
    <property type="protein sequence ID" value="KAB7728058.1"/>
    <property type="molecule type" value="Genomic_DNA"/>
</dbReference>
<evidence type="ECO:0000313" key="4">
    <source>
        <dbReference type="EMBL" id="KAB7728058.1"/>
    </source>
</evidence>
<comment type="caution">
    <text evidence="4">The sequence shown here is derived from an EMBL/GenBank/DDBJ whole genome shotgun (WGS) entry which is preliminary data.</text>
</comment>
<protein>
    <submittedName>
        <fullName evidence="4">GNAT family N-acetyltransferase</fullName>
    </submittedName>
</protein>
<keyword evidence="5" id="KW-1185">Reference proteome</keyword>